<feature type="transmembrane region" description="Helical" evidence="1">
    <location>
        <begin position="6"/>
        <end position="27"/>
    </location>
</feature>
<dbReference type="RefSeq" id="WP_179502077.1">
    <property type="nucleotide sequence ID" value="NZ_JACCAA010000001.1"/>
</dbReference>
<feature type="domain" description="TadE-like" evidence="2">
    <location>
        <begin position="2"/>
        <end position="41"/>
    </location>
</feature>
<reference evidence="3 4" key="1">
    <citation type="submission" date="2020-07" db="EMBL/GenBank/DDBJ databases">
        <title>Sequencing the genomes of 1000 actinobacteria strains.</title>
        <authorList>
            <person name="Klenk H.-P."/>
        </authorList>
    </citation>
    <scope>NUCLEOTIDE SEQUENCE [LARGE SCALE GENOMIC DNA]</scope>
    <source>
        <strain evidence="3 4">DSM 23819</strain>
    </source>
</reference>
<dbReference type="InterPro" id="IPR012495">
    <property type="entry name" value="TadE-like_dom"/>
</dbReference>
<proteinExistence type="predicted"/>
<keyword evidence="4" id="KW-1185">Reference proteome</keyword>
<dbReference type="EMBL" id="JACCAA010000001">
    <property type="protein sequence ID" value="NYG58976.1"/>
    <property type="molecule type" value="Genomic_DNA"/>
</dbReference>
<evidence type="ECO:0000256" key="1">
    <source>
        <dbReference type="SAM" id="Phobius"/>
    </source>
</evidence>
<evidence type="ECO:0000259" key="2">
    <source>
        <dbReference type="Pfam" id="PF07811"/>
    </source>
</evidence>
<dbReference type="AlphaFoldDB" id="A0A7Y9UQV0"/>
<sequence>MTAETALALPLLVAVTLAMVWMVAFGVQQMKATDAAREAARAMARGESSEDATELARRVVPRAEVSVSESAGRITVVVVAEVASPVGPFSLGGSTRGEAVALVEESDTGRVDAPAP</sequence>
<keyword evidence="1" id="KW-0812">Transmembrane</keyword>
<protein>
    <submittedName>
        <fullName evidence="3">Flp pilus assembly protein TadG</fullName>
    </submittedName>
</protein>
<gene>
    <name evidence="3" type="ORF">BJ980_001899</name>
</gene>
<evidence type="ECO:0000313" key="4">
    <source>
        <dbReference type="Proteomes" id="UP000540656"/>
    </source>
</evidence>
<dbReference type="InterPro" id="IPR049790">
    <property type="entry name" value="Rv3655c/TadE"/>
</dbReference>
<dbReference type="Pfam" id="PF07811">
    <property type="entry name" value="TadE"/>
    <property type="match status" value="1"/>
</dbReference>
<name>A0A7Y9UQV0_9ACTN</name>
<dbReference type="NCBIfam" id="NF041390">
    <property type="entry name" value="TadE_Rv3655c"/>
    <property type="match status" value="1"/>
</dbReference>
<dbReference type="Proteomes" id="UP000540656">
    <property type="component" value="Unassembled WGS sequence"/>
</dbReference>
<evidence type="ECO:0000313" key="3">
    <source>
        <dbReference type="EMBL" id="NYG58976.1"/>
    </source>
</evidence>
<comment type="caution">
    <text evidence="3">The sequence shown here is derived from an EMBL/GenBank/DDBJ whole genome shotgun (WGS) entry which is preliminary data.</text>
</comment>
<keyword evidence="1" id="KW-1133">Transmembrane helix</keyword>
<keyword evidence="1" id="KW-0472">Membrane</keyword>
<organism evidence="3 4">
    <name type="scientific">Nocardioides daedukensis</name>
    <dbReference type="NCBI Taxonomy" id="634462"/>
    <lineage>
        <taxon>Bacteria</taxon>
        <taxon>Bacillati</taxon>
        <taxon>Actinomycetota</taxon>
        <taxon>Actinomycetes</taxon>
        <taxon>Propionibacteriales</taxon>
        <taxon>Nocardioidaceae</taxon>
        <taxon>Nocardioides</taxon>
    </lineage>
</organism>
<accession>A0A7Y9UQV0</accession>